<accession>A0A4Q0X9R4</accession>
<sequence>MIKIVLFVLFPLGVFAQHIDYESMSDDQLQYALEKELLEMESRGATPPLIFEKFIVETDQYIMSRDAYYRFVVHLNYMADKMLAMKMQNGGDPASDLEMVKKLKNQKTYQEYVNYRKTDKAREHWENSTQDGILKLVVGDHEQFTEAEQKRYDGLIILLNRDPYFTYLNITDGKITKKIVPNTN</sequence>
<dbReference type="EMBL" id="SDDZ01000021">
    <property type="protein sequence ID" value="RXJ43777.1"/>
    <property type="molecule type" value="Genomic_DNA"/>
</dbReference>
<dbReference type="OrthoDB" id="9917876at2"/>
<reference evidence="1 2" key="1">
    <citation type="submission" date="2019-01" db="EMBL/GenBank/DDBJ databases">
        <title>Genome sequence of the Antarctic species Gelidibacter gilvus ACAM 158(T).</title>
        <authorList>
            <person name="Bowman J.P."/>
        </authorList>
    </citation>
    <scope>NUCLEOTIDE SEQUENCE [LARGE SCALE GENOMIC DNA]</scope>
    <source>
        <strain evidence="1 2">IC158</strain>
    </source>
</reference>
<dbReference type="Proteomes" id="UP000289792">
    <property type="component" value="Unassembled WGS sequence"/>
</dbReference>
<name>A0A4Q0X9R4_9FLAO</name>
<dbReference type="RefSeq" id="WP_129019035.1">
    <property type="nucleotide sequence ID" value="NZ_SDDZ01000021.1"/>
</dbReference>
<organism evidence="1 2">
    <name type="scientific">Gelidibacter gilvus</name>
    <dbReference type="NCBI Taxonomy" id="59602"/>
    <lineage>
        <taxon>Bacteria</taxon>
        <taxon>Pseudomonadati</taxon>
        <taxon>Bacteroidota</taxon>
        <taxon>Flavobacteriia</taxon>
        <taxon>Flavobacteriales</taxon>
        <taxon>Flavobacteriaceae</taxon>
        <taxon>Gelidibacter</taxon>
    </lineage>
</organism>
<proteinExistence type="predicted"/>
<keyword evidence="2" id="KW-1185">Reference proteome</keyword>
<comment type="caution">
    <text evidence="1">The sequence shown here is derived from an EMBL/GenBank/DDBJ whole genome shotgun (WGS) entry which is preliminary data.</text>
</comment>
<gene>
    <name evidence="1" type="ORF">ESZ48_18710</name>
</gene>
<evidence type="ECO:0000313" key="1">
    <source>
        <dbReference type="EMBL" id="RXJ43777.1"/>
    </source>
</evidence>
<protein>
    <submittedName>
        <fullName evidence="1">Uncharacterized protein</fullName>
    </submittedName>
</protein>
<dbReference type="AlphaFoldDB" id="A0A4Q0X9R4"/>
<evidence type="ECO:0000313" key="2">
    <source>
        <dbReference type="Proteomes" id="UP000289792"/>
    </source>
</evidence>